<evidence type="ECO:0000313" key="2">
    <source>
        <dbReference type="EMBL" id="CAB4294068.1"/>
    </source>
</evidence>
<organism evidence="2 4">
    <name type="scientific">Prunus armeniaca</name>
    <name type="common">Apricot</name>
    <name type="synonym">Armeniaca vulgaris</name>
    <dbReference type="NCBI Taxonomy" id="36596"/>
    <lineage>
        <taxon>Eukaryota</taxon>
        <taxon>Viridiplantae</taxon>
        <taxon>Streptophyta</taxon>
        <taxon>Embryophyta</taxon>
        <taxon>Tracheophyta</taxon>
        <taxon>Spermatophyta</taxon>
        <taxon>Magnoliopsida</taxon>
        <taxon>eudicotyledons</taxon>
        <taxon>Gunneridae</taxon>
        <taxon>Pentapetalae</taxon>
        <taxon>rosids</taxon>
        <taxon>fabids</taxon>
        <taxon>Rosales</taxon>
        <taxon>Rosaceae</taxon>
        <taxon>Amygdaloideae</taxon>
        <taxon>Amygdaleae</taxon>
        <taxon>Prunus</taxon>
    </lineage>
</organism>
<evidence type="ECO:0000313" key="1">
    <source>
        <dbReference type="EMBL" id="CAB4263469.1"/>
    </source>
</evidence>
<reference evidence="2 3" key="2">
    <citation type="submission" date="2020-05" db="EMBL/GenBank/DDBJ databases">
        <authorList>
            <person name="Campoy J."/>
            <person name="Schneeberger K."/>
            <person name="Spophaly S."/>
        </authorList>
    </citation>
    <scope>NUCLEOTIDE SEQUENCE [LARGE SCALE GENOMIC DNA]</scope>
    <source>
        <strain evidence="2">PruArmRojPasFocal</strain>
    </source>
</reference>
<sequence length="73" mass="8433">MEELLRAWLNDQRKLDGYALILGNTVFFSKQWHVCLSLESDVVLVLHFEFALDFFILLASSELSLVPSNSHKH</sequence>
<dbReference type="Proteomes" id="UP000507222">
    <property type="component" value="Unassembled WGS sequence"/>
</dbReference>
<dbReference type="EMBL" id="CAEKDK010000001">
    <property type="protein sequence ID" value="CAB4263469.1"/>
    <property type="molecule type" value="Genomic_DNA"/>
</dbReference>
<evidence type="ECO:0000313" key="3">
    <source>
        <dbReference type="Proteomes" id="UP000507222"/>
    </source>
</evidence>
<gene>
    <name evidence="1" type="ORF">CURHAP_LOCUS3656</name>
    <name evidence="2" type="ORF">ORAREDHAP_LOCUS3730</name>
</gene>
<dbReference type="AlphaFoldDB" id="A0A6J5W760"/>
<accession>A0A6J5W760</accession>
<dbReference type="Proteomes" id="UP000507245">
    <property type="component" value="Unassembled WGS sequence"/>
</dbReference>
<reference evidence="4" key="1">
    <citation type="journal article" date="2020" name="Genome Biol.">
        <title>Gamete binning: chromosome-level and haplotype-resolved genome assembly enabled by high-throughput single-cell sequencing of gamete genomes.</title>
        <authorList>
            <person name="Campoy J.A."/>
            <person name="Sun H."/>
            <person name="Goel M."/>
            <person name="Jiao W.-B."/>
            <person name="Folz-Donahue K."/>
            <person name="Wang N."/>
            <person name="Rubio M."/>
            <person name="Liu C."/>
            <person name="Kukat C."/>
            <person name="Ruiz D."/>
            <person name="Huettel B."/>
            <person name="Schneeberger K."/>
        </authorList>
    </citation>
    <scope>NUCLEOTIDE SEQUENCE [LARGE SCALE GENOMIC DNA]</scope>
    <source>
        <strain evidence="4">cv. Rojo Pasion</strain>
    </source>
</reference>
<dbReference type="EMBL" id="CAEKKB010000001">
    <property type="protein sequence ID" value="CAB4294068.1"/>
    <property type="molecule type" value="Genomic_DNA"/>
</dbReference>
<proteinExistence type="predicted"/>
<protein>
    <submittedName>
        <fullName evidence="2">Uncharacterized protein</fullName>
    </submittedName>
</protein>
<keyword evidence="4" id="KW-1185">Reference proteome</keyword>
<evidence type="ECO:0000313" key="4">
    <source>
        <dbReference type="Proteomes" id="UP000507245"/>
    </source>
</evidence>
<name>A0A6J5W760_PRUAR</name>